<sequence>MTELDGSHQTQYGAPKQPLVPDERLVLCIKGISSGTRAVVLPHTLSDVMHHPSESNKALVPDEMLDAFTYSPE</sequence>
<accession>A0A0W0GDN2</accession>
<reference evidence="2 3" key="1">
    <citation type="submission" date="2015-12" db="EMBL/GenBank/DDBJ databases">
        <title>Draft genome sequence of Moniliophthora roreri, the causal agent of frosty pod rot of cacao.</title>
        <authorList>
            <person name="Aime M.C."/>
            <person name="Diaz-Valderrama J.R."/>
            <person name="Kijpornyongpan T."/>
            <person name="Phillips-Mora W."/>
        </authorList>
    </citation>
    <scope>NUCLEOTIDE SEQUENCE [LARGE SCALE GENOMIC DNA]</scope>
    <source>
        <strain evidence="2 3">MCA 2952</strain>
    </source>
</reference>
<protein>
    <submittedName>
        <fullName evidence="2">Uncharacterized protein</fullName>
    </submittedName>
</protein>
<name>A0A0W0GDN2_MONRR</name>
<evidence type="ECO:0000313" key="2">
    <source>
        <dbReference type="EMBL" id="KTB46686.1"/>
    </source>
</evidence>
<dbReference type="Proteomes" id="UP000054988">
    <property type="component" value="Unassembled WGS sequence"/>
</dbReference>
<comment type="caution">
    <text evidence="2">The sequence shown here is derived from an EMBL/GenBank/DDBJ whole genome shotgun (WGS) entry which is preliminary data.</text>
</comment>
<proteinExistence type="predicted"/>
<dbReference type="AlphaFoldDB" id="A0A0W0GDN2"/>
<evidence type="ECO:0000313" key="3">
    <source>
        <dbReference type="Proteomes" id="UP000054988"/>
    </source>
</evidence>
<organism evidence="2 3">
    <name type="scientific">Moniliophthora roreri</name>
    <name type="common">Frosty pod rot fungus</name>
    <name type="synonym">Monilia roreri</name>
    <dbReference type="NCBI Taxonomy" id="221103"/>
    <lineage>
        <taxon>Eukaryota</taxon>
        <taxon>Fungi</taxon>
        <taxon>Dikarya</taxon>
        <taxon>Basidiomycota</taxon>
        <taxon>Agaricomycotina</taxon>
        <taxon>Agaricomycetes</taxon>
        <taxon>Agaricomycetidae</taxon>
        <taxon>Agaricales</taxon>
        <taxon>Marasmiineae</taxon>
        <taxon>Marasmiaceae</taxon>
        <taxon>Moniliophthora</taxon>
    </lineage>
</organism>
<evidence type="ECO:0000313" key="1">
    <source>
        <dbReference type="EMBL" id="KTB43924.1"/>
    </source>
</evidence>
<gene>
    <name evidence="1" type="ORF">WG66_3499</name>
    <name evidence="2" type="ORF">WG66_737</name>
</gene>
<dbReference type="EMBL" id="LATX01001045">
    <property type="protein sequence ID" value="KTB43924.1"/>
    <property type="molecule type" value="Genomic_DNA"/>
</dbReference>
<dbReference type="EMBL" id="LATX01000279">
    <property type="protein sequence ID" value="KTB46686.1"/>
    <property type="molecule type" value="Genomic_DNA"/>
</dbReference>